<dbReference type="OrthoDB" id="4467082at2759"/>
<keyword evidence="3" id="KW-1185">Reference proteome</keyword>
<sequence>MTRLSLIPVEILYSIFSLLNKSDVSRLSRTCKQIHQQATPRLWRSYHNYNQQPYNAFLRAIVTNPGRAKHVEELHTSNVSEDDPREISENDIQSFQSAVSNLSLPDEFKDRLNEGIKEGYSDPMLALLLCKLPNLKNLFLYRPDICDLICELFGHANSGKFSGLDNLRRFSIETTDISCAVGTVRDYGGVLNMAHEVQIVQLNDETMSPSQFQEGSSAVEHLHILEGGMGTDAMRVFTQSCKTLRTFNYTFGNVNYYDDYFKPQEAVKELERHKDTLEELTMLYDDDRLKQSWYDLTAREWYMGTELQQFTKLKKLRSGMHSLLGLLHAQSAAMETYPANPQADRERPELTDVLPASIEHLTILYADVRIIPHLQKVGVVCKNQFPNLRKVIIGFCSESTEKDIQFEIPGLELSVLYQTPEEREAYVYGREPYSWVGSRIFRD</sequence>
<dbReference type="InterPro" id="IPR036047">
    <property type="entry name" value="F-box-like_dom_sf"/>
</dbReference>
<dbReference type="RefSeq" id="XP_040633629.1">
    <property type="nucleotide sequence ID" value="XM_040783317.1"/>
</dbReference>
<proteinExistence type="predicted"/>
<feature type="domain" description="F-box" evidence="1">
    <location>
        <begin position="1"/>
        <end position="46"/>
    </location>
</feature>
<dbReference type="AlphaFoldDB" id="A0A017RZX0"/>
<name>A0A017RZX0_ASPRC</name>
<reference evidence="3" key="1">
    <citation type="journal article" date="2014" name="Nat. Commun.">
        <title>Genomic adaptations of the halophilic Dead Sea filamentous fungus Eurotium rubrum.</title>
        <authorList>
            <person name="Kis-Papo T."/>
            <person name="Weig A.R."/>
            <person name="Riley R."/>
            <person name="Persoh D."/>
            <person name="Salamov A."/>
            <person name="Sun H."/>
            <person name="Lipzen A."/>
            <person name="Wasser S.P."/>
            <person name="Rambold G."/>
            <person name="Grigoriev I.V."/>
            <person name="Nevo E."/>
        </authorList>
    </citation>
    <scope>NUCLEOTIDE SEQUENCE [LARGE SCALE GENOMIC DNA]</scope>
    <source>
        <strain evidence="3">CBS 135680</strain>
    </source>
</reference>
<evidence type="ECO:0000313" key="2">
    <source>
        <dbReference type="EMBL" id="EYE89939.1"/>
    </source>
</evidence>
<dbReference type="InterPro" id="IPR001810">
    <property type="entry name" value="F-box_dom"/>
</dbReference>
<dbReference type="HOGENOM" id="CLU_050406_0_0_1"/>
<dbReference type="SUPFAM" id="SSF81383">
    <property type="entry name" value="F-box domain"/>
    <property type="match status" value="1"/>
</dbReference>
<evidence type="ECO:0000259" key="1">
    <source>
        <dbReference type="PROSITE" id="PS50181"/>
    </source>
</evidence>
<dbReference type="Gene3D" id="3.80.10.10">
    <property type="entry name" value="Ribonuclease Inhibitor"/>
    <property type="match status" value="1"/>
</dbReference>
<dbReference type="EMBL" id="KK088491">
    <property type="protein sequence ID" value="EYE89939.1"/>
    <property type="molecule type" value="Genomic_DNA"/>
</dbReference>
<dbReference type="GeneID" id="63698441"/>
<evidence type="ECO:0000313" key="3">
    <source>
        <dbReference type="Proteomes" id="UP000019804"/>
    </source>
</evidence>
<dbReference type="PROSITE" id="PS50181">
    <property type="entry name" value="FBOX"/>
    <property type="match status" value="1"/>
</dbReference>
<dbReference type="Proteomes" id="UP000019804">
    <property type="component" value="Unassembled WGS sequence"/>
</dbReference>
<dbReference type="InterPro" id="IPR032675">
    <property type="entry name" value="LRR_dom_sf"/>
</dbReference>
<protein>
    <recommendedName>
        <fullName evidence="1">F-box domain-containing protein</fullName>
    </recommendedName>
</protein>
<gene>
    <name evidence="2" type="ORF">EURHEDRAFT_417952</name>
</gene>
<organism evidence="2 3">
    <name type="scientific">Aspergillus ruber (strain CBS 135680)</name>
    <dbReference type="NCBI Taxonomy" id="1388766"/>
    <lineage>
        <taxon>Eukaryota</taxon>
        <taxon>Fungi</taxon>
        <taxon>Dikarya</taxon>
        <taxon>Ascomycota</taxon>
        <taxon>Pezizomycotina</taxon>
        <taxon>Eurotiomycetes</taxon>
        <taxon>Eurotiomycetidae</taxon>
        <taxon>Eurotiales</taxon>
        <taxon>Aspergillaceae</taxon>
        <taxon>Aspergillus</taxon>
        <taxon>Aspergillus subgen. Aspergillus</taxon>
    </lineage>
</organism>
<accession>A0A017RZX0</accession>
<dbReference type="Pfam" id="PF12937">
    <property type="entry name" value="F-box-like"/>
    <property type="match status" value="1"/>
</dbReference>
<dbReference type="STRING" id="1388766.A0A017RZX0"/>
<dbReference type="CDD" id="cd09917">
    <property type="entry name" value="F-box_SF"/>
    <property type="match status" value="1"/>
</dbReference>